<keyword evidence="1" id="KW-0732">Signal</keyword>
<dbReference type="KEGG" id="hyj:FHG12_00295"/>
<dbReference type="Gene3D" id="2.60.40.1120">
    <property type="entry name" value="Carboxypeptidase-like, regulatory domain"/>
    <property type="match status" value="1"/>
</dbReference>
<dbReference type="EMBL" id="CP040896">
    <property type="protein sequence ID" value="QDA58630.1"/>
    <property type="molecule type" value="Genomic_DNA"/>
</dbReference>
<evidence type="ECO:0000256" key="1">
    <source>
        <dbReference type="SAM" id="SignalP"/>
    </source>
</evidence>
<evidence type="ECO:0008006" key="4">
    <source>
        <dbReference type="Google" id="ProtNLM"/>
    </source>
</evidence>
<name>A0A5B7ZUI5_9BACT</name>
<keyword evidence="3" id="KW-1185">Reference proteome</keyword>
<dbReference type="AlphaFoldDB" id="A0A5B7ZUI5"/>
<evidence type="ECO:0000313" key="3">
    <source>
        <dbReference type="Proteomes" id="UP000305398"/>
    </source>
</evidence>
<gene>
    <name evidence="2" type="ORF">FHG12_00295</name>
</gene>
<dbReference type="OrthoDB" id="883344at2"/>
<feature type="signal peptide" evidence="1">
    <location>
        <begin position="1"/>
        <end position="22"/>
    </location>
</feature>
<dbReference type="SUPFAM" id="SSF49464">
    <property type="entry name" value="Carboxypeptidase regulatory domain-like"/>
    <property type="match status" value="1"/>
</dbReference>
<dbReference type="Proteomes" id="UP000305398">
    <property type="component" value="Chromosome"/>
</dbReference>
<reference evidence="2 3" key="1">
    <citation type="submission" date="2019-06" db="EMBL/GenBank/DDBJ databases">
        <authorList>
            <person name="Srinivasan S."/>
        </authorList>
    </citation>
    <scope>NUCLEOTIDE SEQUENCE [LARGE SCALE GENOMIC DNA]</scope>
    <source>
        <strain evidence="2 3">17J68-5</strain>
    </source>
</reference>
<evidence type="ECO:0000313" key="2">
    <source>
        <dbReference type="EMBL" id="QDA58630.1"/>
    </source>
</evidence>
<dbReference type="InterPro" id="IPR008969">
    <property type="entry name" value="CarboxyPept-like_regulatory"/>
</dbReference>
<dbReference type="Pfam" id="PF13715">
    <property type="entry name" value="CarbopepD_reg_2"/>
    <property type="match status" value="1"/>
</dbReference>
<sequence length="172" mass="18196">MRYLLRSLAVLASLFLTSVAVAQSGNTEPQLAVVPVTSPASINEQRPDKETVSTAPDFANTASAEPASAIVEKSKLDAVAHMKPVLITGRVTNEQNLPMAGVTVSLKGSAALTITDAEGKYTLQAPAGTNAILYSYGGYQDKELFASNFLPVVVSLMPTSTAKEKNRGKRDR</sequence>
<accession>A0A5B7ZUI5</accession>
<organism evidence="2 3">
    <name type="scientific">Hymenobacter jejuensis</name>
    <dbReference type="NCBI Taxonomy" id="2502781"/>
    <lineage>
        <taxon>Bacteria</taxon>
        <taxon>Pseudomonadati</taxon>
        <taxon>Bacteroidota</taxon>
        <taxon>Cytophagia</taxon>
        <taxon>Cytophagales</taxon>
        <taxon>Hymenobacteraceae</taxon>
        <taxon>Hymenobacter</taxon>
    </lineage>
</organism>
<proteinExistence type="predicted"/>
<feature type="chain" id="PRO_5023019486" description="Carboxypeptidase-like regulatory domain-containing protein" evidence="1">
    <location>
        <begin position="23"/>
        <end position="172"/>
    </location>
</feature>
<protein>
    <recommendedName>
        <fullName evidence="4">Carboxypeptidase-like regulatory domain-containing protein</fullName>
    </recommendedName>
</protein>
<dbReference type="RefSeq" id="WP_139513510.1">
    <property type="nucleotide sequence ID" value="NZ_CP040896.1"/>
</dbReference>